<name>A0A7Y3X8E4_9GAMM</name>
<dbReference type="GO" id="GO:0016787">
    <property type="term" value="F:hydrolase activity"/>
    <property type="evidence" value="ECO:0007669"/>
    <property type="project" value="UniProtKB-KW"/>
</dbReference>
<dbReference type="Proteomes" id="UP000588806">
    <property type="component" value="Unassembled WGS sequence"/>
</dbReference>
<dbReference type="EMBL" id="JABFHI010000001">
    <property type="protein sequence ID" value="NOG30552.1"/>
    <property type="molecule type" value="Genomic_DNA"/>
</dbReference>
<evidence type="ECO:0000313" key="2">
    <source>
        <dbReference type="Proteomes" id="UP000588806"/>
    </source>
</evidence>
<protein>
    <submittedName>
        <fullName evidence="1">Poly-gamma-glutamate hydrolase family protein</fullName>
    </submittedName>
</protein>
<dbReference type="Gene3D" id="3.40.630.100">
    <property type="entry name" value="Poly-gamma-glutamate hydrolase, zinc-binding motif"/>
    <property type="match status" value="1"/>
</dbReference>
<reference evidence="1 2" key="1">
    <citation type="submission" date="2020-05" db="EMBL/GenBank/DDBJ databases">
        <authorList>
            <person name="Ruan W."/>
            <person name="Jeon C.O."/>
            <person name="Chun B.H."/>
        </authorList>
    </citation>
    <scope>NUCLEOTIDE SEQUENCE [LARGE SCALE GENOMIC DNA]</scope>
    <source>
        <strain evidence="1 2">TBZ9</strain>
    </source>
</reference>
<dbReference type="RefSeq" id="WP_171701041.1">
    <property type="nucleotide sequence ID" value="NZ_JABFHI010000001.1"/>
</dbReference>
<keyword evidence="1" id="KW-0378">Hydrolase</keyword>
<dbReference type="InterPro" id="IPR008585">
    <property type="entry name" value="Gamma_PGA_hydro"/>
</dbReference>
<dbReference type="AlphaFoldDB" id="A0A7Y3X8E4"/>
<comment type="caution">
    <text evidence="1">The sequence shown here is derived from an EMBL/GenBank/DDBJ whole genome shotgun (WGS) entry which is preliminary data.</text>
</comment>
<organism evidence="1 2">
    <name type="scientific">Vreelandella azerica</name>
    <dbReference type="NCBI Taxonomy" id="2732867"/>
    <lineage>
        <taxon>Bacteria</taxon>
        <taxon>Pseudomonadati</taxon>
        <taxon>Pseudomonadota</taxon>
        <taxon>Gammaproteobacteria</taxon>
        <taxon>Oceanospirillales</taxon>
        <taxon>Halomonadaceae</taxon>
        <taxon>Vreelandella</taxon>
    </lineage>
</organism>
<keyword evidence="2" id="KW-1185">Reference proteome</keyword>
<sequence length="214" mass="24172">MRLQSMLGRATVWLRRKGWIRQRGDHYSSFAELKSEQPHGAFSIEIADRGSPITIMAIHGGKIEPGTSSLTKRIAGDTFNYYIFSGNKKRHNWDLHITSTAFDEPAALALASRSALVITIHGCMGRGAIVYTGGDNIELRQQVESDLKRAGVKSQPHPIFHGRGNHNICNRGHQRGLQLELTPRLRLCPFAWQKRRVFIDRMRRVLGESEIFDG</sequence>
<proteinExistence type="predicted"/>
<accession>A0A7Y3X8E4</accession>
<evidence type="ECO:0000313" key="1">
    <source>
        <dbReference type="EMBL" id="NOG30552.1"/>
    </source>
</evidence>
<reference evidence="1 2" key="2">
    <citation type="submission" date="2020-06" db="EMBL/GenBank/DDBJ databases">
        <title>Halomonas songnenensis sp. nov., a moderately halophilic bacterium isolated from saline and alkaline soils.</title>
        <authorList>
            <person name="Jiang J."/>
            <person name="Pan Y."/>
        </authorList>
    </citation>
    <scope>NUCLEOTIDE SEQUENCE [LARGE SCALE GENOMIC DNA]</scope>
    <source>
        <strain evidence="1 2">TBZ9</strain>
    </source>
</reference>
<dbReference type="InterPro" id="IPR038128">
    <property type="entry name" value="Gamma_PGA_hydro_sf"/>
</dbReference>
<dbReference type="Pfam" id="PF05908">
    <property type="entry name" value="Gamma_PGA_hydro"/>
    <property type="match status" value="1"/>
</dbReference>
<gene>
    <name evidence="1" type="ORF">HLB35_00035</name>
</gene>